<keyword evidence="1" id="KW-0175">Coiled coil</keyword>
<evidence type="ECO:0000256" key="2">
    <source>
        <dbReference type="SAM" id="MobiDB-lite"/>
    </source>
</evidence>
<feature type="chain" id="PRO_5043526219" evidence="3">
    <location>
        <begin position="25"/>
        <end position="368"/>
    </location>
</feature>
<dbReference type="EMBL" id="CP155447">
    <property type="protein sequence ID" value="XBH03613.1"/>
    <property type="molecule type" value="Genomic_DNA"/>
</dbReference>
<dbReference type="AlphaFoldDB" id="A0AAU7CEY4"/>
<proteinExistence type="predicted"/>
<evidence type="ECO:0000256" key="3">
    <source>
        <dbReference type="SAM" id="SignalP"/>
    </source>
</evidence>
<reference evidence="4" key="1">
    <citation type="submission" date="2024-05" db="EMBL/GenBank/DDBJ databases">
        <title>Planctomycetes of the genus Singulisphaera possess chitinolytic capabilities.</title>
        <authorList>
            <person name="Ivanova A."/>
        </authorList>
    </citation>
    <scope>NUCLEOTIDE SEQUENCE</scope>
    <source>
        <strain evidence="4">Ch08T</strain>
    </source>
</reference>
<gene>
    <name evidence="4" type="ORF">V5E97_35705</name>
</gene>
<accession>A0AAU7CEY4</accession>
<dbReference type="RefSeq" id="WP_406696352.1">
    <property type="nucleotide sequence ID" value="NZ_CP155447.1"/>
</dbReference>
<feature type="region of interest" description="Disordered" evidence="2">
    <location>
        <begin position="29"/>
        <end position="76"/>
    </location>
</feature>
<evidence type="ECO:0000256" key="1">
    <source>
        <dbReference type="SAM" id="Coils"/>
    </source>
</evidence>
<name>A0AAU7CEY4_9BACT</name>
<evidence type="ECO:0000313" key="4">
    <source>
        <dbReference type="EMBL" id="XBH03613.1"/>
    </source>
</evidence>
<dbReference type="InterPro" id="IPR021236">
    <property type="entry name" value="Uncharacterised_YfdX"/>
</dbReference>
<feature type="coiled-coil region" evidence="1">
    <location>
        <begin position="282"/>
        <end position="338"/>
    </location>
</feature>
<organism evidence="4">
    <name type="scientific">Singulisphaera sp. Ch08</name>
    <dbReference type="NCBI Taxonomy" id="3120278"/>
    <lineage>
        <taxon>Bacteria</taxon>
        <taxon>Pseudomonadati</taxon>
        <taxon>Planctomycetota</taxon>
        <taxon>Planctomycetia</taxon>
        <taxon>Isosphaerales</taxon>
        <taxon>Isosphaeraceae</taxon>
        <taxon>Singulisphaera</taxon>
    </lineage>
</organism>
<sequence length="368" mass="41303">MRDYPLWMTWRSLAAGLLSLMVVAAPTWGQQKPSSSSAKQEKSTSASSNKQESSSTQESINSASSSSAKDEKTSRRIVRTFGSEGGYRTEVVSENVESAPGYDDQRQISLLTADAFAHIDKATVSLAADELKEAQKEVSKGREAVQAIRKMQPRTIVRTKTLASDGKPIFEDEITVQDTRVPLYEGIWHARTLAPILAARRNAMEIAGVQVIESERIVTEAIADLEVIDAQLARAAKALEKNKPADASKALAEALVRGIDLRFTKEDKELVSARDAIWYARRALEENNVAQALVNLETARQRLRIYREVLATDNRQDVDKMLREVEQLEAQLRQESKSQSTTAADRTRHTQQVTHWWDRVNSWFRRHL</sequence>
<feature type="compositionally biased region" description="Low complexity" evidence="2">
    <location>
        <begin position="30"/>
        <end position="67"/>
    </location>
</feature>
<feature type="signal peptide" evidence="3">
    <location>
        <begin position="1"/>
        <end position="24"/>
    </location>
</feature>
<keyword evidence="3" id="KW-0732">Signal</keyword>
<protein>
    <submittedName>
        <fullName evidence="4">YfdX family protein</fullName>
    </submittedName>
</protein>
<dbReference type="Pfam" id="PF10938">
    <property type="entry name" value="YfdX"/>
    <property type="match status" value="1"/>
</dbReference>